<dbReference type="EMBL" id="GG738867">
    <property type="protein sequence ID" value="EFC44681.1"/>
    <property type="molecule type" value="Genomic_DNA"/>
</dbReference>
<name>D2VEY1_NAEGR</name>
<evidence type="ECO:0000313" key="3">
    <source>
        <dbReference type="EMBL" id="EFC44681.1"/>
    </source>
</evidence>
<dbReference type="GeneID" id="8856892"/>
<dbReference type="Proteomes" id="UP000006671">
    <property type="component" value="Unassembled WGS sequence"/>
</dbReference>
<feature type="domain" description="UBA" evidence="2">
    <location>
        <begin position="202"/>
        <end position="244"/>
    </location>
</feature>
<dbReference type="RefSeq" id="XP_002677425.1">
    <property type="nucleotide sequence ID" value="XM_002677379.1"/>
</dbReference>
<dbReference type="KEGG" id="ngr:NAEGRDRAFT_79696"/>
<dbReference type="PROSITE" id="PS50030">
    <property type="entry name" value="UBA"/>
    <property type="match status" value="1"/>
</dbReference>
<organism evidence="4">
    <name type="scientific">Naegleria gruberi</name>
    <name type="common">Amoeba</name>
    <dbReference type="NCBI Taxonomy" id="5762"/>
    <lineage>
        <taxon>Eukaryota</taxon>
        <taxon>Discoba</taxon>
        <taxon>Heterolobosea</taxon>
        <taxon>Tetramitia</taxon>
        <taxon>Eutetramitia</taxon>
        <taxon>Vahlkampfiidae</taxon>
        <taxon>Naegleria</taxon>
    </lineage>
</organism>
<sequence>MNHARHLLSVNGVFKIQAKEGKTPKKQTNPVVEQTIVVEQKPIQPPVTQPIVQPIQPVKPPVTQSPFVQPQPPVTQSPFIQPVQPVNPYPFQPMYPQQPQQPSIRPVQPPVMAFGSTQPQLQPFAMNQPMTQASGVPRNVSPLVATTTPTKTLTNSVTMQQPHPLNSSFSSPSVTSQSPVQQPPVVNQPPLVSQPVQPQQSNVDPHSLATLRSFGFPVDDSVLIKVLQETNGDINAAVTKMLEQ</sequence>
<dbReference type="InterPro" id="IPR009060">
    <property type="entry name" value="UBA-like_sf"/>
</dbReference>
<evidence type="ECO:0000256" key="1">
    <source>
        <dbReference type="SAM" id="MobiDB-lite"/>
    </source>
</evidence>
<dbReference type="InterPro" id="IPR015940">
    <property type="entry name" value="UBA"/>
</dbReference>
<evidence type="ECO:0000259" key="2">
    <source>
        <dbReference type="PROSITE" id="PS50030"/>
    </source>
</evidence>
<feature type="region of interest" description="Disordered" evidence="1">
    <location>
        <begin position="157"/>
        <end position="204"/>
    </location>
</feature>
<dbReference type="Gene3D" id="1.10.8.10">
    <property type="entry name" value="DNA helicase RuvA subunit, C-terminal domain"/>
    <property type="match status" value="1"/>
</dbReference>
<reference evidence="3 4" key="1">
    <citation type="journal article" date="2010" name="Cell">
        <title>The genome of Naegleria gruberi illuminates early eukaryotic versatility.</title>
        <authorList>
            <person name="Fritz-Laylin L.K."/>
            <person name="Prochnik S.E."/>
            <person name="Ginger M.L."/>
            <person name="Dacks J.B."/>
            <person name="Carpenter M.L."/>
            <person name="Field M.C."/>
            <person name="Kuo A."/>
            <person name="Paredez A."/>
            <person name="Chapman J."/>
            <person name="Pham J."/>
            <person name="Shu S."/>
            <person name="Neupane R."/>
            <person name="Cipriano M."/>
            <person name="Mancuso J."/>
            <person name="Tu H."/>
            <person name="Salamov A."/>
            <person name="Lindquist E."/>
            <person name="Shapiro H."/>
            <person name="Lucas S."/>
            <person name="Grigoriev I.V."/>
            <person name="Cande W.Z."/>
            <person name="Fulton C."/>
            <person name="Rokhsar D.S."/>
            <person name="Dawson S.C."/>
        </authorList>
    </citation>
    <scope>NUCLEOTIDE SEQUENCE [LARGE SCALE GENOMIC DNA]</scope>
    <source>
        <strain evidence="3 4">NEG-M</strain>
    </source>
</reference>
<accession>D2VEY1</accession>
<gene>
    <name evidence="3" type="ORF">NAEGRDRAFT_79696</name>
</gene>
<keyword evidence="4" id="KW-1185">Reference proteome</keyword>
<dbReference type="OrthoDB" id="267397at2759"/>
<dbReference type="SUPFAM" id="SSF46934">
    <property type="entry name" value="UBA-like"/>
    <property type="match status" value="1"/>
</dbReference>
<dbReference type="VEuPathDB" id="AmoebaDB:NAEGRDRAFT_79696"/>
<dbReference type="AlphaFoldDB" id="D2VEY1"/>
<proteinExistence type="predicted"/>
<feature type="compositionally biased region" description="Low complexity" evidence="1">
    <location>
        <begin position="157"/>
        <end position="203"/>
    </location>
</feature>
<protein>
    <recommendedName>
        <fullName evidence="2">UBA domain-containing protein</fullName>
    </recommendedName>
</protein>
<evidence type="ECO:0000313" key="4">
    <source>
        <dbReference type="Proteomes" id="UP000006671"/>
    </source>
</evidence>
<dbReference type="InParanoid" id="D2VEY1"/>